<reference evidence="3" key="2">
    <citation type="submission" date="2023-07" db="EMBL/GenBank/DDBJ databases">
        <authorList>
            <person name="Bai X.-H."/>
            <person name="Wang H.-H."/>
            <person name="Wang J."/>
            <person name="Ma M.-Y."/>
            <person name="Hu H.-H."/>
            <person name="Song Z.-L."/>
            <person name="Ma H.-G."/>
            <person name="Fan Y."/>
            <person name="Du C.-Y."/>
            <person name="Xu J.-C."/>
        </authorList>
    </citation>
    <scope>NUCLEOTIDE SEQUENCE</scope>
    <source>
        <strain evidence="3">CZ1</strain>
    </source>
</reference>
<dbReference type="Pfam" id="PF22727">
    <property type="entry name" value="NCH2"/>
    <property type="match status" value="1"/>
</dbReference>
<dbReference type="GO" id="GO:0007165">
    <property type="term" value="P:signal transduction"/>
    <property type="evidence" value="ECO:0007669"/>
    <property type="project" value="InterPro"/>
</dbReference>
<evidence type="ECO:0000313" key="3">
    <source>
        <dbReference type="EMBL" id="WNZ48745.1"/>
    </source>
</evidence>
<dbReference type="InterPro" id="IPR007111">
    <property type="entry name" value="NACHT_NTPase"/>
</dbReference>
<dbReference type="EMBL" id="CP130144">
    <property type="protein sequence ID" value="WNZ48745.1"/>
    <property type="molecule type" value="Genomic_DNA"/>
</dbReference>
<name>A0AA97AWY6_LEPBY</name>
<gene>
    <name evidence="3" type="ORF">Q2T42_13000</name>
</gene>
<dbReference type="SUPFAM" id="SSF52200">
    <property type="entry name" value="Toll/Interleukin receptor TIR domain"/>
    <property type="match status" value="1"/>
</dbReference>
<reference evidence="3" key="1">
    <citation type="journal article" date="2023" name="Plants (Basel)">
        <title>Genomic Analysis of Leptolyngbya boryana CZ1 Reveals Efficient Carbon Fixation Modules.</title>
        <authorList>
            <person name="Bai X."/>
            <person name="Wang H."/>
            <person name="Cheng W."/>
            <person name="Wang J."/>
            <person name="Ma M."/>
            <person name="Hu H."/>
            <person name="Song Z."/>
            <person name="Ma H."/>
            <person name="Fan Y."/>
            <person name="Du C."/>
            <person name="Xu J."/>
        </authorList>
    </citation>
    <scope>NUCLEOTIDE SEQUENCE</scope>
    <source>
        <strain evidence="3">CZ1</strain>
    </source>
</reference>
<evidence type="ECO:0000259" key="1">
    <source>
        <dbReference type="PROSITE" id="PS50104"/>
    </source>
</evidence>
<feature type="domain" description="NACHT" evidence="2">
    <location>
        <begin position="240"/>
        <end position="359"/>
    </location>
</feature>
<dbReference type="PANTHER" id="PTHR46844:SF1">
    <property type="entry name" value="SLR5058 PROTEIN"/>
    <property type="match status" value="1"/>
</dbReference>
<dbReference type="SMART" id="SM00255">
    <property type="entry name" value="TIR"/>
    <property type="match status" value="1"/>
</dbReference>
<dbReference type="InterPro" id="IPR054501">
    <property type="entry name" value="NCH2"/>
</dbReference>
<dbReference type="PROSITE" id="PS50837">
    <property type="entry name" value="NACHT"/>
    <property type="match status" value="1"/>
</dbReference>
<proteinExistence type="predicted"/>
<dbReference type="PROSITE" id="PS50104">
    <property type="entry name" value="TIR"/>
    <property type="match status" value="1"/>
</dbReference>
<dbReference type="Gene3D" id="3.40.50.300">
    <property type="entry name" value="P-loop containing nucleotide triphosphate hydrolases"/>
    <property type="match status" value="1"/>
</dbReference>
<dbReference type="PANTHER" id="PTHR46844">
    <property type="entry name" value="SLR5058 PROTEIN"/>
    <property type="match status" value="1"/>
</dbReference>
<organism evidence="3">
    <name type="scientific">Leptolyngbya boryana CZ1</name>
    <dbReference type="NCBI Taxonomy" id="3060204"/>
    <lineage>
        <taxon>Bacteria</taxon>
        <taxon>Bacillati</taxon>
        <taxon>Cyanobacteriota</taxon>
        <taxon>Cyanophyceae</taxon>
        <taxon>Leptolyngbyales</taxon>
        <taxon>Leptolyngbyaceae</taxon>
        <taxon>Leptolyngbya group</taxon>
        <taxon>Leptolyngbya</taxon>
    </lineage>
</organism>
<sequence length="833" mass="96316">MKPIEIFISYSHQDEALMQELVKHLSTLQHQGIIRTWHKQEITAGSERAEQINRHLESAGIILLLISSDFLASDYRYSVELAHAMERHEAKEACVIPVILRPVDWKDSPFSKLQALPTNRLPITRWEDQDDGFLNVVEGIRKAIALPLHDIDEIVQSVREKISGDIQKRCGTMRVLDMEQPITIDSIYTTVNILEKISSYQRISVENLLDGCDLIDFDRSSLGQVWQERIPGVEAVQQHDKLLILGKPGAGKTTFLKWLALQCKEGELYRHRVPMFVTLKEFAETSGQPTLLEFLARQLENCGIEAALDTVECLLQSGRGFVFLDGLDEVRVEDSDRILDTIRRTSEQFDGNQFVMTCRIAAKEYTFTAFTEVEVADFNKEQIADFTNKWFLPNDPTKAEEFPKELKKHPSLQELATNPLLLTLLCLVFEEQVGFPANRSELYKEGVDVLLKKWDVKRNIKREQVYKQLSLQRKEDLLSQVAFTTFVRSEYFFKQKFVEEEIRDYIRNLPNASDDPEALQLDSEAVLKSIEAQHGLLVERARGIYSFSHLTFQEYFTARQFKEKSEGNFADLVCHMTEKRWREIFILTVGMLKNANRLLLAMKEEIDRLPAQDKKLQEFLAWVEQRSYSIDAPYKLAAIRAFYFARALDLDLDRALARALDLALAHDFALDLTRALVLDCDRALDRARALIRVLDGALARDRALDLAHDFALDFALDLARDFARDLALAHDPKLQQKLQKLNDQLPSIENWEGYKQWWKTNGKAWTEQLRTVMVQCRNIGHDWQFTQAQKELLQQYYNTNIFLVACLNSDCYVSREVRDEIEATLLLPYDRTH</sequence>
<dbReference type="Pfam" id="PF13676">
    <property type="entry name" value="TIR_2"/>
    <property type="match status" value="1"/>
</dbReference>
<dbReference type="Pfam" id="PF05729">
    <property type="entry name" value="NACHT"/>
    <property type="match status" value="1"/>
</dbReference>
<protein>
    <submittedName>
        <fullName evidence="3">TIR domain-containing protein</fullName>
    </submittedName>
</protein>
<dbReference type="Gene3D" id="3.40.50.10140">
    <property type="entry name" value="Toll/interleukin-1 receptor homology (TIR) domain"/>
    <property type="match status" value="1"/>
</dbReference>
<dbReference type="RefSeq" id="WP_316428894.1">
    <property type="nucleotide sequence ID" value="NZ_CP130144.1"/>
</dbReference>
<dbReference type="InterPro" id="IPR035897">
    <property type="entry name" value="Toll_tir_struct_dom_sf"/>
</dbReference>
<accession>A0AA97AWY6</accession>
<dbReference type="SUPFAM" id="SSF52540">
    <property type="entry name" value="P-loop containing nucleoside triphosphate hydrolases"/>
    <property type="match status" value="2"/>
</dbReference>
<dbReference type="InterPro" id="IPR000157">
    <property type="entry name" value="TIR_dom"/>
</dbReference>
<dbReference type="InterPro" id="IPR027417">
    <property type="entry name" value="P-loop_NTPase"/>
</dbReference>
<feature type="domain" description="TIR" evidence="1">
    <location>
        <begin position="2"/>
        <end position="144"/>
    </location>
</feature>
<dbReference type="AlphaFoldDB" id="A0AA97AWY6"/>
<evidence type="ECO:0000259" key="2">
    <source>
        <dbReference type="PROSITE" id="PS50837"/>
    </source>
</evidence>